<name>A0A9Q8JI53_9LACO</name>
<dbReference type="RefSeq" id="WP_063083355.1">
    <property type="nucleotide sequence ID" value="NZ_CP041193.1"/>
</dbReference>
<proteinExistence type="predicted"/>
<dbReference type="EMBL" id="VNHC01000002">
    <property type="protein sequence ID" value="TVV27589.1"/>
    <property type="molecule type" value="Genomic_DNA"/>
</dbReference>
<evidence type="ECO:0000313" key="1">
    <source>
        <dbReference type="EMBL" id="TVV27589.1"/>
    </source>
</evidence>
<accession>A0A9Q8JI53</accession>
<gene>
    <name evidence="1" type="ORF">FO435_06655</name>
</gene>
<dbReference type="Proteomes" id="UP000320012">
    <property type="component" value="Unassembled WGS sequence"/>
</dbReference>
<comment type="caution">
    <text evidence="1">The sequence shown here is derived from an EMBL/GenBank/DDBJ whole genome shotgun (WGS) entry which is preliminary data.</text>
</comment>
<sequence>MRKNLFTALLSFILIGLIPLTISASDISPIDDMFAGGPDSAYIVIRQNGSMFSVPTKSYAIKQAKKTDVYVKLGTLRKFYLKHNVEMDTSKYSGDFPMATATKVSNETNLLYYNMIKEQAHSTTHKDTPKTKQPQTHEVKWLTFIKNLFS</sequence>
<reference evidence="1 2" key="1">
    <citation type="submission" date="2019-07" db="EMBL/GenBank/DDBJ databases">
        <title>Genome sequence of Weissella cibaria GK1.</title>
        <authorList>
            <person name="Choi H.-J."/>
        </authorList>
    </citation>
    <scope>NUCLEOTIDE SEQUENCE [LARGE SCALE GENOMIC DNA]</scope>
    <source>
        <strain evidence="1 2">GK1</strain>
    </source>
</reference>
<evidence type="ECO:0000313" key="2">
    <source>
        <dbReference type="Proteomes" id="UP000320012"/>
    </source>
</evidence>
<dbReference type="AlphaFoldDB" id="A0A9Q8JI53"/>
<protein>
    <submittedName>
        <fullName evidence="1">Uncharacterized protein</fullName>
    </submittedName>
</protein>
<organism evidence="1 2">
    <name type="scientific">Weissella cibaria</name>
    <dbReference type="NCBI Taxonomy" id="137591"/>
    <lineage>
        <taxon>Bacteria</taxon>
        <taxon>Bacillati</taxon>
        <taxon>Bacillota</taxon>
        <taxon>Bacilli</taxon>
        <taxon>Lactobacillales</taxon>
        <taxon>Lactobacillaceae</taxon>
        <taxon>Weissella</taxon>
    </lineage>
</organism>